<dbReference type="Pfam" id="PF08234">
    <property type="entry name" value="Spindle_Spc25"/>
    <property type="match status" value="1"/>
</dbReference>
<evidence type="ECO:0000256" key="5">
    <source>
        <dbReference type="ARBA" id="ARBA00022776"/>
    </source>
</evidence>
<feature type="domain" description="Chromosome segregation protein Spc25 C-terminal" evidence="11">
    <location>
        <begin position="153"/>
        <end position="222"/>
    </location>
</feature>
<dbReference type="GO" id="GO:0007059">
    <property type="term" value="P:chromosome segregation"/>
    <property type="evidence" value="ECO:0007669"/>
    <property type="project" value="InterPro"/>
</dbReference>
<dbReference type="RefSeq" id="XP_005651385.1">
    <property type="nucleotide sequence ID" value="XM_005651328.1"/>
</dbReference>
<dbReference type="InterPro" id="IPR045143">
    <property type="entry name" value="Spc25"/>
</dbReference>
<evidence type="ECO:0000256" key="7">
    <source>
        <dbReference type="ARBA" id="ARBA00023306"/>
    </source>
</evidence>
<evidence type="ECO:0000259" key="11">
    <source>
        <dbReference type="Pfam" id="PF08234"/>
    </source>
</evidence>
<keyword evidence="9" id="KW-0995">Kinetochore</keyword>
<evidence type="ECO:0000256" key="2">
    <source>
        <dbReference type="ARBA" id="ARBA00006379"/>
    </source>
</evidence>
<dbReference type="PANTHER" id="PTHR14281">
    <property type="entry name" value="KINETOCHORE PROTEIN SPC25-RELATED"/>
    <property type="match status" value="1"/>
</dbReference>
<evidence type="ECO:0000313" key="13">
    <source>
        <dbReference type="Proteomes" id="UP000007264"/>
    </source>
</evidence>
<evidence type="ECO:0000256" key="1">
    <source>
        <dbReference type="ARBA" id="ARBA00004584"/>
    </source>
</evidence>
<gene>
    <name evidence="12" type="ORF">COCSUDRAFT_64680</name>
</gene>
<comment type="subcellular location">
    <subcellularLocation>
        <location evidence="1">Chromosome</location>
        <location evidence="1">Centromere</location>
    </subcellularLocation>
    <subcellularLocation>
        <location evidence="9">Nucleus</location>
    </subcellularLocation>
    <subcellularLocation>
        <location evidence="9">Chromosome</location>
        <location evidence="9">Centromere</location>
        <location evidence="9">Kinetochore</location>
    </subcellularLocation>
</comment>
<dbReference type="Gene3D" id="3.30.457.50">
    <property type="entry name" value="Chromosome segregation protein Spc25"/>
    <property type="match status" value="1"/>
</dbReference>
<dbReference type="FunFam" id="3.30.457.50:FF:000001">
    <property type="entry name" value="Probable kinetochore protein spc25"/>
    <property type="match status" value="1"/>
</dbReference>
<name>I0Z872_COCSC</name>
<proteinExistence type="inferred from homology"/>
<dbReference type="GO" id="GO:0051301">
    <property type="term" value="P:cell division"/>
    <property type="evidence" value="ECO:0007669"/>
    <property type="project" value="UniProtKB-UniRule"/>
</dbReference>
<evidence type="ECO:0000256" key="3">
    <source>
        <dbReference type="ARBA" id="ARBA00022454"/>
    </source>
</evidence>
<keyword evidence="3 9" id="KW-0158">Chromosome</keyword>
<evidence type="ECO:0000256" key="8">
    <source>
        <dbReference type="ARBA" id="ARBA00023328"/>
    </source>
</evidence>
<dbReference type="GO" id="GO:0005634">
    <property type="term" value="C:nucleus"/>
    <property type="evidence" value="ECO:0007669"/>
    <property type="project" value="UniProtKB-SubCell"/>
</dbReference>
<comment type="similarity">
    <text evidence="2 9">Belongs to the SPC25 family.</text>
</comment>
<keyword evidence="13" id="KW-1185">Reference proteome</keyword>
<evidence type="ECO:0000256" key="10">
    <source>
        <dbReference type="SAM" id="Coils"/>
    </source>
</evidence>
<keyword evidence="4 9" id="KW-0132">Cell division</keyword>
<protein>
    <recommendedName>
        <fullName evidence="9">Kinetochore protein SPC25</fullName>
    </recommendedName>
</protein>
<dbReference type="OrthoDB" id="536533at2759"/>
<dbReference type="EMBL" id="AGSI01000002">
    <property type="protein sequence ID" value="EIE26841.1"/>
    <property type="molecule type" value="Genomic_DNA"/>
</dbReference>
<dbReference type="AlphaFoldDB" id="I0Z872"/>
<comment type="subunit">
    <text evidence="9">Component of the NDC80 complex.</text>
</comment>
<dbReference type="PANTHER" id="PTHR14281:SF0">
    <property type="entry name" value="KINETOCHORE PROTEIN SPC25"/>
    <property type="match status" value="1"/>
</dbReference>
<dbReference type="Proteomes" id="UP000007264">
    <property type="component" value="Unassembled WGS sequence"/>
</dbReference>
<keyword evidence="6 10" id="KW-0175">Coiled coil</keyword>
<keyword evidence="8 9" id="KW-0137">Centromere</keyword>
<keyword evidence="5 9" id="KW-0498">Mitosis</keyword>
<organism evidence="12 13">
    <name type="scientific">Coccomyxa subellipsoidea (strain C-169)</name>
    <name type="common">Green microalga</name>
    <dbReference type="NCBI Taxonomy" id="574566"/>
    <lineage>
        <taxon>Eukaryota</taxon>
        <taxon>Viridiplantae</taxon>
        <taxon>Chlorophyta</taxon>
        <taxon>core chlorophytes</taxon>
        <taxon>Trebouxiophyceae</taxon>
        <taxon>Trebouxiophyceae incertae sedis</taxon>
        <taxon>Coccomyxaceae</taxon>
        <taxon>Coccomyxa</taxon>
        <taxon>Coccomyxa subellipsoidea</taxon>
    </lineage>
</organism>
<comment type="function">
    <text evidence="9">Acts as a component of the essential kinetochore-associated NDC80 complex, which is required for chromosome segregation and spindle checkpoint activity.</text>
</comment>
<comment type="caution">
    <text evidence="12">The sequence shown here is derived from an EMBL/GenBank/DDBJ whole genome shotgun (WGS) entry which is preliminary data.</text>
</comment>
<dbReference type="CDD" id="cd23784">
    <property type="entry name" value="RWD_Spc25"/>
    <property type="match status" value="1"/>
</dbReference>
<sequence length="230" mass="26649">MNHRIVLDELNRDLSASRAKVEGWAQTKINAADKLREQHLTSVKDLKCKIVTLQNNKAKREQEVEELKQRLQHESEEEEQVKAQLRAAEEESDALPKEIHDIKTALDRETAELQRQESALADKESLREGKLRSLRQALDLYRARLGLQFRKDHTDELLLIFTHIDPSSHLREFMLGVHVHADNTYSITRCEPALEGLDPMLGELNSSNNFSQFVRQLRKRFQQLIVRPAS</sequence>
<dbReference type="GeneID" id="17044851"/>
<keyword evidence="7 9" id="KW-0131">Cell cycle</keyword>
<dbReference type="STRING" id="574566.I0Z872"/>
<dbReference type="eggNOG" id="KOG4657">
    <property type="taxonomic scope" value="Eukaryota"/>
</dbReference>
<dbReference type="InterPro" id="IPR013255">
    <property type="entry name" value="Spc25_C"/>
</dbReference>
<feature type="coiled-coil region" evidence="10">
    <location>
        <begin position="43"/>
        <end position="126"/>
    </location>
</feature>
<evidence type="ECO:0000256" key="4">
    <source>
        <dbReference type="ARBA" id="ARBA00022618"/>
    </source>
</evidence>
<accession>I0Z872</accession>
<evidence type="ECO:0000256" key="9">
    <source>
        <dbReference type="RuleBase" id="RU367150"/>
    </source>
</evidence>
<evidence type="ECO:0000313" key="12">
    <source>
        <dbReference type="EMBL" id="EIE26841.1"/>
    </source>
</evidence>
<evidence type="ECO:0000256" key="6">
    <source>
        <dbReference type="ARBA" id="ARBA00023054"/>
    </source>
</evidence>
<dbReference type="KEGG" id="csl:COCSUDRAFT_64680"/>
<keyword evidence="9" id="KW-0539">Nucleus</keyword>
<dbReference type="GO" id="GO:0031262">
    <property type="term" value="C:Ndc80 complex"/>
    <property type="evidence" value="ECO:0007669"/>
    <property type="project" value="InterPro"/>
</dbReference>
<reference evidence="12 13" key="1">
    <citation type="journal article" date="2012" name="Genome Biol.">
        <title>The genome of the polar eukaryotic microalga coccomyxa subellipsoidea reveals traits of cold adaptation.</title>
        <authorList>
            <person name="Blanc G."/>
            <person name="Agarkova I."/>
            <person name="Grimwood J."/>
            <person name="Kuo A."/>
            <person name="Brueggeman A."/>
            <person name="Dunigan D."/>
            <person name="Gurnon J."/>
            <person name="Ladunga I."/>
            <person name="Lindquist E."/>
            <person name="Lucas S."/>
            <person name="Pangilinan J."/>
            <person name="Proschold T."/>
            <person name="Salamov A."/>
            <person name="Schmutz J."/>
            <person name="Weeks D."/>
            <person name="Yamada T."/>
            <person name="Claverie J.M."/>
            <person name="Grigoriev I."/>
            <person name="Van Etten J."/>
            <person name="Lomsadze A."/>
            <person name="Borodovsky M."/>
        </authorList>
    </citation>
    <scope>NUCLEOTIDE SEQUENCE [LARGE SCALE GENOMIC DNA]</scope>
    <source>
        <strain evidence="12 13">C-169</strain>
    </source>
</reference>